<dbReference type="Proteomes" id="UP000245137">
    <property type="component" value="Unassembled WGS sequence"/>
</dbReference>
<gene>
    <name evidence="3" type="ORF">C5689_15595</name>
</gene>
<dbReference type="RefSeq" id="WP_108918181.1">
    <property type="nucleotide sequence ID" value="NZ_BGJY01000024.1"/>
</dbReference>
<evidence type="ECO:0000259" key="1">
    <source>
        <dbReference type="Pfam" id="PF17171"/>
    </source>
</evidence>
<dbReference type="EMBL" id="PUIV01000032">
    <property type="protein sequence ID" value="PWB92932.1"/>
    <property type="molecule type" value="Genomic_DNA"/>
</dbReference>
<dbReference type="SFLD" id="SFLDG01200">
    <property type="entry name" value="SUF1.1"/>
    <property type="match status" value="1"/>
</dbReference>
<dbReference type="Gene3D" id="1.20.1050.10">
    <property type="match status" value="1"/>
</dbReference>
<dbReference type="InterPro" id="IPR012336">
    <property type="entry name" value="Thioredoxin-like_fold"/>
</dbReference>
<protein>
    <submittedName>
        <fullName evidence="3">Glutathione S-transferase</fullName>
    </submittedName>
</protein>
<dbReference type="Gene3D" id="3.40.30.10">
    <property type="entry name" value="Glutaredoxin"/>
    <property type="match status" value="1"/>
</dbReference>
<dbReference type="Pfam" id="PF17172">
    <property type="entry name" value="GST_N_4"/>
    <property type="match status" value="1"/>
</dbReference>
<dbReference type="InterPro" id="IPR040079">
    <property type="entry name" value="Glutathione_S-Trfase"/>
</dbReference>
<dbReference type="CDD" id="cd03193">
    <property type="entry name" value="GST_C_Metaxin"/>
    <property type="match status" value="1"/>
</dbReference>
<feature type="domain" description="Metaxin glutathione S-transferase" evidence="1">
    <location>
        <begin position="163"/>
        <end position="225"/>
    </location>
</feature>
<dbReference type="InterPro" id="IPR026928">
    <property type="entry name" value="FAX/IsoI-like"/>
</dbReference>
<dbReference type="GO" id="GO:0016740">
    <property type="term" value="F:transferase activity"/>
    <property type="evidence" value="ECO:0007669"/>
    <property type="project" value="UniProtKB-KW"/>
</dbReference>
<organism evidence="3 4">
    <name type="scientific">Methylosinus sporium</name>
    <dbReference type="NCBI Taxonomy" id="428"/>
    <lineage>
        <taxon>Bacteria</taxon>
        <taxon>Pseudomonadati</taxon>
        <taxon>Pseudomonadota</taxon>
        <taxon>Alphaproteobacteria</taxon>
        <taxon>Hyphomicrobiales</taxon>
        <taxon>Methylocystaceae</taxon>
        <taxon>Methylosinus</taxon>
    </lineage>
</organism>
<accession>A0A2U1SMT9</accession>
<dbReference type="SUPFAM" id="SSF47616">
    <property type="entry name" value="GST C-terminal domain-like"/>
    <property type="match status" value="1"/>
</dbReference>
<dbReference type="SFLD" id="SFLDS00019">
    <property type="entry name" value="Glutathione_Transferase_(cytos"/>
    <property type="match status" value="1"/>
</dbReference>
<name>A0A2U1SMT9_METSR</name>
<evidence type="ECO:0000313" key="3">
    <source>
        <dbReference type="EMBL" id="PWB92932.1"/>
    </source>
</evidence>
<evidence type="ECO:0000259" key="2">
    <source>
        <dbReference type="Pfam" id="PF17172"/>
    </source>
</evidence>
<dbReference type="InterPro" id="IPR036249">
    <property type="entry name" value="Thioredoxin-like_sf"/>
</dbReference>
<reference evidence="3 4" key="1">
    <citation type="journal article" date="2018" name="Appl. Microbiol. Biotechnol.">
        <title>Co-cultivation of the strictly anaerobic methanogen Methanosarcina barkeri with aerobic methanotrophs in an oxygen-limited membrane bioreactor.</title>
        <authorList>
            <person name="In 't Zandt M.H."/>
            <person name="van den Bosch T.J.M."/>
            <person name="Rijkers R."/>
            <person name="van Kessel M.A.H.J."/>
            <person name="Jetten M.S.M."/>
            <person name="Welte C.U."/>
        </authorList>
    </citation>
    <scope>NUCLEOTIDE SEQUENCE [LARGE SCALE GENOMIC DNA]</scope>
    <source>
        <strain evidence="3 4">DSM 17706</strain>
    </source>
</reference>
<dbReference type="PANTHER" id="PTHR12289:SF41">
    <property type="entry name" value="FAILED AXON CONNECTIONS-RELATED"/>
    <property type="match status" value="1"/>
</dbReference>
<keyword evidence="4" id="KW-1185">Reference proteome</keyword>
<evidence type="ECO:0000313" key="4">
    <source>
        <dbReference type="Proteomes" id="UP000245137"/>
    </source>
</evidence>
<dbReference type="InterPro" id="IPR050931">
    <property type="entry name" value="Mito_Protein_Transport_Metaxin"/>
</dbReference>
<dbReference type="InterPro" id="IPR033468">
    <property type="entry name" value="Metaxin_GST"/>
</dbReference>
<keyword evidence="3" id="KW-0808">Transferase</keyword>
<dbReference type="Pfam" id="PF17171">
    <property type="entry name" value="GST_C_6"/>
    <property type="match status" value="1"/>
</dbReference>
<comment type="caution">
    <text evidence="3">The sequence shown here is derived from an EMBL/GenBank/DDBJ whole genome shotgun (WGS) entry which is preliminary data.</text>
</comment>
<dbReference type="InterPro" id="IPR036282">
    <property type="entry name" value="Glutathione-S-Trfase_C_sf"/>
</dbReference>
<proteinExistence type="predicted"/>
<dbReference type="AlphaFoldDB" id="A0A2U1SMT9"/>
<dbReference type="PANTHER" id="PTHR12289">
    <property type="entry name" value="METAXIN RELATED"/>
    <property type="match status" value="1"/>
</dbReference>
<feature type="domain" description="Thioredoxin-like fold" evidence="2">
    <location>
        <begin position="18"/>
        <end position="113"/>
    </location>
</feature>
<dbReference type="SFLD" id="SFLDG01180">
    <property type="entry name" value="SUF1"/>
    <property type="match status" value="1"/>
</dbReference>
<dbReference type="SUPFAM" id="SSF52833">
    <property type="entry name" value="Thioredoxin-like"/>
    <property type="match status" value="1"/>
</dbReference>
<sequence>MIKLYSFGPYFGLPDASPFVLKTMALLKFAGLRYSEDHSGYGRAPKGKLPYIDDEGKIVADSTFIRLYLEKTYGMDFDAGLTPEQRAAGWAVEKMLEEHYYWLMVQARWIDDGNFERGPAKFFARVPALVRPLIKALIRKKIARCLTAQGLGRHSNEELAELARRDVDALSILLGDKPYLFGAAPSAADATAFAMVAESLVPELESPLRDAVASKPNLVAYRDRLLAAYFPNYVAA</sequence>
<dbReference type="OrthoDB" id="7664269at2"/>